<dbReference type="EMBL" id="CAVNYO010000138">
    <property type="protein sequence ID" value="CAK5269032.1"/>
    <property type="molecule type" value="Genomic_DNA"/>
</dbReference>
<comment type="caution">
    <text evidence="2">The sequence shown here is derived from an EMBL/GenBank/DDBJ whole genome shotgun (WGS) entry which is preliminary data.</text>
</comment>
<protein>
    <submittedName>
        <fullName evidence="2">Uncharacterized protein</fullName>
    </submittedName>
</protein>
<reference evidence="2" key="1">
    <citation type="submission" date="2023-11" db="EMBL/GenBank/DDBJ databases">
        <authorList>
            <person name="De Vega J J."/>
            <person name="De Vega J J."/>
        </authorList>
    </citation>
    <scope>NUCLEOTIDE SEQUENCE</scope>
</reference>
<evidence type="ECO:0000313" key="3">
    <source>
        <dbReference type="Proteomes" id="UP001295794"/>
    </source>
</evidence>
<dbReference type="Proteomes" id="UP001295794">
    <property type="component" value="Unassembled WGS sequence"/>
</dbReference>
<dbReference type="AlphaFoldDB" id="A0AAD2H4V8"/>
<evidence type="ECO:0000256" key="1">
    <source>
        <dbReference type="SAM" id="SignalP"/>
    </source>
</evidence>
<accession>A0AAD2H4V8</accession>
<evidence type="ECO:0000313" key="2">
    <source>
        <dbReference type="EMBL" id="CAK5269032.1"/>
    </source>
</evidence>
<keyword evidence="3" id="KW-1185">Reference proteome</keyword>
<feature type="signal peptide" evidence="1">
    <location>
        <begin position="1"/>
        <end position="22"/>
    </location>
</feature>
<feature type="chain" id="PRO_5041984734" evidence="1">
    <location>
        <begin position="23"/>
        <end position="80"/>
    </location>
</feature>
<gene>
    <name evidence="2" type="ORF">MYCIT1_LOCUS12462</name>
</gene>
<name>A0AAD2H4V8_9AGAR</name>
<proteinExistence type="predicted"/>
<organism evidence="2 3">
    <name type="scientific">Mycena citricolor</name>
    <dbReference type="NCBI Taxonomy" id="2018698"/>
    <lineage>
        <taxon>Eukaryota</taxon>
        <taxon>Fungi</taxon>
        <taxon>Dikarya</taxon>
        <taxon>Basidiomycota</taxon>
        <taxon>Agaricomycotina</taxon>
        <taxon>Agaricomycetes</taxon>
        <taxon>Agaricomycetidae</taxon>
        <taxon>Agaricales</taxon>
        <taxon>Marasmiineae</taxon>
        <taxon>Mycenaceae</taxon>
        <taxon>Mycena</taxon>
    </lineage>
</organism>
<sequence length="80" mass="8591">MVTTRALVFAAVAFFASRVVTAAPTSSFNIPDGTRTPSLTPVLPAATSHVVRQLTTAFWGHVEEPNRADYVQLTSSKSEI</sequence>
<keyword evidence="1" id="KW-0732">Signal</keyword>